<accession>A0A2T5LRR3</accession>
<gene>
    <name evidence="2" type="ORF">P175DRAFT_0442088</name>
</gene>
<dbReference type="OrthoDB" id="2394218at2759"/>
<organism evidence="2 3">
    <name type="scientific">Aspergillus ochraceoroseus IBT 24754</name>
    <dbReference type="NCBI Taxonomy" id="1392256"/>
    <lineage>
        <taxon>Eukaryota</taxon>
        <taxon>Fungi</taxon>
        <taxon>Dikarya</taxon>
        <taxon>Ascomycota</taxon>
        <taxon>Pezizomycotina</taxon>
        <taxon>Eurotiomycetes</taxon>
        <taxon>Eurotiomycetidae</taxon>
        <taxon>Eurotiales</taxon>
        <taxon>Aspergillaceae</taxon>
        <taxon>Aspergillus</taxon>
        <taxon>Aspergillus subgen. Nidulantes</taxon>
    </lineage>
</organism>
<dbReference type="PANTHER" id="PTHR42749">
    <property type="entry name" value="CELL SHAPE-DETERMINING PROTEIN MREB"/>
    <property type="match status" value="1"/>
</dbReference>
<feature type="compositionally biased region" description="Basic and acidic residues" evidence="1">
    <location>
        <begin position="598"/>
        <end position="607"/>
    </location>
</feature>
<dbReference type="Gene3D" id="3.90.640.10">
    <property type="entry name" value="Actin, Chain A, domain 4"/>
    <property type="match status" value="1"/>
</dbReference>
<proteinExistence type="predicted"/>
<dbReference type="AlphaFoldDB" id="A0A2T5LRR3"/>
<dbReference type="SUPFAM" id="SSF53067">
    <property type="entry name" value="Actin-like ATPase domain"/>
    <property type="match status" value="2"/>
</dbReference>
<dbReference type="PANTHER" id="PTHR42749:SF1">
    <property type="entry name" value="CELL SHAPE-DETERMINING PROTEIN MREB"/>
    <property type="match status" value="1"/>
</dbReference>
<dbReference type="GeneID" id="63810982"/>
<evidence type="ECO:0000313" key="3">
    <source>
        <dbReference type="Proteomes" id="UP000244073"/>
    </source>
</evidence>
<dbReference type="Gene3D" id="3.30.420.40">
    <property type="match status" value="2"/>
</dbReference>
<comment type="caution">
    <text evidence="2">The sequence shown here is derived from an EMBL/GenBank/DDBJ whole genome shotgun (WGS) entry which is preliminary data.</text>
</comment>
<dbReference type="CDD" id="cd10170">
    <property type="entry name" value="ASKHA_NBD_HSP70"/>
    <property type="match status" value="1"/>
</dbReference>
<evidence type="ECO:0000256" key="1">
    <source>
        <dbReference type="SAM" id="MobiDB-lite"/>
    </source>
</evidence>
<dbReference type="VEuPathDB" id="FungiDB:P175DRAFT_0442088"/>
<dbReference type="InterPro" id="IPR043129">
    <property type="entry name" value="ATPase_NBD"/>
</dbReference>
<reference evidence="2 3" key="1">
    <citation type="journal article" date="2018" name="Proc. Natl. Acad. Sci. U.S.A.">
        <title>Linking secondary metabolites to gene clusters through genome sequencing of six diverse Aspergillus species.</title>
        <authorList>
            <person name="Kaerboelling I."/>
            <person name="Vesth T.C."/>
            <person name="Frisvad J.C."/>
            <person name="Nybo J.L."/>
            <person name="Theobald S."/>
            <person name="Kuo A."/>
            <person name="Bowyer P."/>
            <person name="Matsuda Y."/>
            <person name="Mondo S."/>
            <person name="Lyhne E.K."/>
            <person name="Kogle M.E."/>
            <person name="Clum A."/>
            <person name="Lipzen A."/>
            <person name="Salamov A."/>
            <person name="Ngan C.Y."/>
            <person name="Daum C."/>
            <person name="Chiniquy J."/>
            <person name="Barry K."/>
            <person name="LaButti K."/>
            <person name="Haridas S."/>
            <person name="Simmons B.A."/>
            <person name="Magnuson J.K."/>
            <person name="Mortensen U.H."/>
            <person name="Larsen T.O."/>
            <person name="Grigoriev I.V."/>
            <person name="Baker S.E."/>
            <person name="Andersen M.R."/>
        </authorList>
    </citation>
    <scope>NUCLEOTIDE SEQUENCE [LARGE SCALE GENOMIC DNA]</scope>
    <source>
        <strain evidence="2 3">IBT 24754</strain>
    </source>
</reference>
<evidence type="ECO:0000313" key="2">
    <source>
        <dbReference type="EMBL" id="PTU18972.1"/>
    </source>
</evidence>
<dbReference type="Proteomes" id="UP000244073">
    <property type="component" value="Unassembled WGS sequence"/>
</dbReference>
<name>A0A2T5LRR3_9EURO</name>
<sequence>MAEDWTPDIVVGVDFGMTCTGVAYSYGPSWPAPKSIQHWPGLMGSEIATKVPSHLLYCDGSKKWGFQCDKTLADAKDIKQYFKLNLDPQFRDPRPNAPTREDAARYFQDYIYCIYQYTVTYLKKSLPRFEGSKIEFIFSVPTTWKDPRMVAELRSSIQFDTPNHRAVIGLTEAEAAAVYVSGQHYQKNDVILVCDAGGGTTDVNVLKLASLPHEPTVYSPLGYVEGKPIGSVFIDLGVHQLLCKKLEAIRHALPGPIDDIAWQIMVGRFERFKCSFGAEGMELPALKLDLPAAAQESHSPDHGILNGQLYMSSDEIQEVFNSKIEDLFGLLDEQIRRLQLSHPAEKISFLVLSGGFGSCPYVKKRLTDRYQSENYLVPEGIRVLTVDEPQLAVVQGQVMNRIQQLKQGATVFDHLYSPVSYGVICDWVYDPKKHNGEPTRYDERNSRTYAVNQIDWLVLQGDRVPRTGVSKEFPRKVYPKDICRPWMAQIVMSTLPLHQLPRSMSQSGARLICELEVDMSNVDKKAKNHRWYHRHPVYFMATIIVKLIIEPVGLQFELWNRAGQKIRTQSQMQSAAQGHPERQSQGPIRIHWESIPEKMQDETDGNRRISSPGGGPISEMGGASWRAELPDNAIIPGK</sequence>
<protein>
    <submittedName>
        <fullName evidence="2">Uncharacterized protein</fullName>
    </submittedName>
</protein>
<feature type="region of interest" description="Disordered" evidence="1">
    <location>
        <begin position="598"/>
        <end position="638"/>
    </location>
</feature>
<dbReference type="RefSeq" id="XP_040750364.1">
    <property type="nucleotide sequence ID" value="XM_040894100.1"/>
</dbReference>
<dbReference type="EMBL" id="MSFN02000007">
    <property type="protein sequence ID" value="PTU18972.1"/>
    <property type="molecule type" value="Genomic_DNA"/>
</dbReference>